<dbReference type="RefSeq" id="WP_022595051.1">
    <property type="nucleotide sequence ID" value="NZ_AP025268.1"/>
</dbReference>
<sequence>MNESATLLRTVLCIGILTALTAGCSSNQGNDAASLGGATAVTTTSSTPTSTGAPRNAQGRIEKQFGESAGLTDQGTSQPAITFVLDNPRVRPDCTGFWQFTPNGVYLMMDIQVETAANYTTARTGTAGYSVPRTIDRNLSAWSWKAIGPDGNVVSDLVSTAALNCDENNTDVFKDPFSPASTYQGTYVFDIPAGSTSIFLDFPGKDIGWEWKISTSLTSTDTTGAPDGF</sequence>
<evidence type="ECO:0000313" key="2">
    <source>
        <dbReference type="EMBL" id="MBM4625994.1"/>
    </source>
</evidence>
<protein>
    <submittedName>
        <fullName evidence="3">Uncharacterized protein</fullName>
    </submittedName>
</protein>
<comment type="caution">
    <text evidence="3">The sequence shown here is derived from an EMBL/GenBank/DDBJ whole genome shotgun (WGS) entry which is preliminary data.</text>
</comment>
<evidence type="ECO:0000256" key="1">
    <source>
        <dbReference type="SAM" id="MobiDB-lite"/>
    </source>
</evidence>
<dbReference type="Proteomes" id="UP000193518">
    <property type="component" value="Unassembled WGS sequence"/>
</dbReference>
<evidence type="ECO:0000313" key="3">
    <source>
        <dbReference type="EMBL" id="ORM23756.1"/>
    </source>
</evidence>
<reference evidence="2" key="2">
    <citation type="submission" date="2019-11" db="EMBL/GenBank/DDBJ databases">
        <title>Spread of Macrolides and rifampicin resistant Rhodococcus equi in clinical isolates in the USA.</title>
        <authorList>
            <person name="Alvarez-Narvaez S."/>
            <person name="Huber L."/>
            <person name="Cohen N.D."/>
            <person name="Slovis N."/>
            <person name="Greiter M."/>
            <person name="Giguere S."/>
            <person name="Hart K."/>
        </authorList>
    </citation>
    <scope>NUCLEOTIDE SEQUENCE</scope>
    <source>
        <strain evidence="2">Lh_38</strain>
    </source>
</reference>
<feature type="compositionally biased region" description="Low complexity" evidence="1">
    <location>
        <begin position="33"/>
        <end position="53"/>
    </location>
</feature>
<dbReference type="Proteomes" id="UP000738270">
    <property type="component" value="Unassembled WGS sequence"/>
</dbReference>
<feature type="region of interest" description="Disordered" evidence="1">
    <location>
        <begin position="33"/>
        <end position="58"/>
    </location>
</feature>
<reference evidence="3 4" key="1">
    <citation type="journal article" date="2016" name="Genome Biol. Evol.">
        <title>Pangenome and Phylogenomic Analysis of the Pathogenic Actinobacterium Rhodococcus equi.</title>
        <authorList>
            <person name="Anastasi E."/>
            <person name="MacArthur I."/>
            <person name="Scortti M."/>
            <person name="Alvarez S."/>
            <person name="Giguere S."/>
            <person name="Vazquez-Boland J.A."/>
        </authorList>
    </citation>
    <scope>NUCLEOTIDE SEQUENCE [LARGE SCALE GENOMIC DNA]</scope>
    <source>
        <strain evidence="3 4">PAM1271</strain>
    </source>
</reference>
<evidence type="ECO:0000313" key="4">
    <source>
        <dbReference type="Proteomes" id="UP000193518"/>
    </source>
</evidence>
<organism evidence="3 4">
    <name type="scientific">Rhodococcus hoagii</name>
    <name type="common">Corynebacterium equii</name>
    <dbReference type="NCBI Taxonomy" id="43767"/>
    <lineage>
        <taxon>Bacteria</taxon>
        <taxon>Bacillati</taxon>
        <taxon>Actinomycetota</taxon>
        <taxon>Actinomycetes</taxon>
        <taxon>Mycobacteriales</taxon>
        <taxon>Nocardiaceae</taxon>
        <taxon>Prescottella</taxon>
    </lineage>
</organism>
<proteinExistence type="predicted"/>
<dbReference type="EMBL" id="LWIC01000008">
    <property type="protein sequence ID" value="ORM23756.1"/>
    <property type="molecule type" value="Genomic_DNA"/>
</dbReference>
<dbReference type="AlphaFoldDB" id="A0AAE5IP15"/>
<gene>
    <name evidence="3" type="ORF">A5N68_18710</name>
    <name evidence="2" type="ORF">GS453_03750</name>
</gene>
<dbReference type="EMBL" id="WUXD01000001">
    <property type="protein sequence ID" value="MBM4625994.1"/>
    <property type="molecule type" value="Genomic_DNA"/>
</dbReference>
<name>A0AAE5IP15_RHOHA</name>
<accession>A0AAE5IP15</accession>